<gene>
    <name evidence="2" type="ORF">ABT39_MTgene6328</name>
</gene>
<accession>A0A101LXB8</accession>
<protein>
    <submittedName>
        <fullName evidence="2">Uncharacterized protein</fullName>
    </submittedName>
</protein>
<feature type="signal peptide" evidence="1">
    <location>
        <begin position="1"/>
        <end position="15"/>
    </location>
</feature>
<name>A0A101LXB8_PICGL</name>
<organism evidence="2">
    <name type="scientific">Picea glauca</name>
    <name type="common">White spruce</name>
    <name type="synonym">Pinus glauca</name>
    <dbReference type="NCBI Taxonomy" id="3330"/>
    <lineage>
        <taxon>Eukaryota</taxon>
        <taxon>Viridiplantae</taxon>
        <taxon>Streptophyta</taxon>
        <taxon>Embryophyta</taxon>
        <taxon>Tracheophyta</taxon>
        <taxon>Spermatophyta</taxon>
        <taxon>Pinopsida</taxon>
        <taxon>Pinidae</taxon>
        <taxon>Conifers I</taxon>
        <taxon>Pinales</taxon>
        <taxon>Pinaceae</taxon>
        <taxon>Picea</taxon>
    </lineage>
</organism>
<dbReference type="AlphaFoldDB" id="A0A101LXB8"/>
<comment type="caution">
    <text evidence="2">The sequence shown here is derived from an EMBL/GenBank/DDBJ whole genome shotgun (WGS) entry which is preliminary data.</text>
</comment>
<dbReference type="EMBL" id="LKAM01000009">
    <property type="protein sequence ID" value="KUM46873.1"/>
    <property type="molecule type" value="Genomic_DNA"/>
</dbReference>
<keyword evidence="2" id="KW-0496">Mitochondrion</keyword>
<evidence type="ECO:0000256" key="1">
    <source>
        <dbReference type="SAM" id="SignalP"/>
    </source>
</evidence>
<reference evidence="2" key="1">
    <citation type="journal article" date="2015" name="Genome Biol. Evol.">
        <title>Organellar Genomes of White Spruce (Picea glauca): Assembly and Annotation.</title>
        <authorList>
            <person name="Jackman S.D."/>
            <person name="Warren R.L."/>
            <person name="Gibb E.A."/>
            <person name="Vandervalk B.P."/>
            <person name="Mohamadi H."/>
            <person name="Chu J."/>
            <person name="Raymond A."/>
            <person name="Pleasance S."/>
            <person name="Coope R."/>
            <person name="Wildung M.R."/>
            <person name="Ritland C.E."/>
            <person name="Bousquet J."/>
            <person name="Jones S.J."/>
            <person name="Bohlmann J."/>
            <person name="Birol I."/>
        </authorList>
    </citation>
    <scope>NUCLEOTIDE SEQUENCE [LARGE SCALE GENOMIC DNA]</scope>
    <source>
        <tissue evidence="2">Flushing bud</tissue>
    </source>
</reference>
<proteinExistence type="predicted"/>
<sequence>MNLLIQLVLLNPLLALEMEGILLLTRMLSLPLLRRVMDLEKEGKRGKLVLGYIRCVISKGFNNLRILLI</sequence>
<evidence type="ECO:0000313" key="2">
    <source>
        <dbReference type="EMBL" id="KUM46873.1"/>
    </source>
</evidence>
<feature type="chain" id="PRO_5012227056" evidence="1">
    <location>
        <begin position="16"/>
        <end position="69"/>
    </location>
</feature>
<geneLocation type="mitochondrion" evidence="2"/>
<keyword evidence="1" id="KW-0732">Signal</keyword>